<protein>
    <submittedName>
        <fullName evidence="2">Uncharacterized protein</fullName>
    </submittedName>
</protein>
<accession>A0AAV7VXD2</accession>
<dbReference type="Proteomes" id="UP001066276">
    <property type="component" value="Chromosome 1_2"/>
</dbReference>
<sequence>MLGNTVRIRIPTWENSTRYVQQATDQDKLVEMKRTKKTKMKEYADRRWRGQPSTAQDGVLVRQEQERKSDSQYHEHPLQRAAVGPLMSQHPNHASDRCLRISGVPRCVISARNTEKPRHGRMSASPLHVRHHKQLITADQHTQRERC</sequence>
<keyword evidence="3" id="KW-1185">Reference proteome</keyword>
<reference evidence="2" key="1">
    <citation type="journal article" date="2022" name="bioRxiv">
        <title>Sequencing and chromosome-scale assembly of the giantPleurodeles waltlgenome.</title>
        <authorList>
            <person name="Brown T."/>
            <person name="Elewa A."/>
            <person name="Iarovenko S."/>
            <person name="Subramanian E."/>
            <person name="Araus A.J."/>
            <person name="Petzold A."/>
            <person name="Susuki M."/>
            <person name="Suzuki K.-i.T."/>
            <person name="Hayashi T."/>
            <person name="Toyoda A."/>
            <person name="Oliveira C."/>
            <person name="Osipova E."/>
            <person name="Leigh N.D."/>
            <person name="Simon A."/>
            <person name="Yun M.H."/>
        </authorList>
    </citation>
    <scope>NUCLEOTIDE SEQUENCE</scope>
    <source>
        <strain evidence="2">20211129_DDA</strain>
        <tissue evidence="2">Liver</tissue>
    </source>
</reference>
<organism evidence="2 3">
    <name type="scientific">Pleurodeles waltl</name>
    <name type="common">Iberian ribbed newt</name>
    <dbReference type="NCBI Taxonomy" id="8319"/>
    <lineage>
        <taxon>Eukaryota</taxon>
        <taxon>Metazoa</taxon>
        <taxon>Chordata</taxon>
        <taxon>Craniata</taxon>
        <taxon>Vertebrata</taxon>
        <taxon>Euteleostomi</taxon>
        <taxon>Amphibia</taxon>
        <taxon>Batrachia</taxon>
        <taxon>Caudata</taxon>
        <taxon>Salamandroidea</taxon>
        <taxon>Salamandridae</taxon>
        <taxon>Pleurodelinae</taxon>
        <taxon>Pleurodeles</taxon>
    </lineage>
</organism>
<comment type="caution">
    <text evidence="2">The sequence shown here is derived from an EMBL/GenBank/DDBJ whole genome shotgun (WGS) entry which is preliminary data.</text>
</comment>
<dbReference type="AlphaFoldDB" id="A0AAV7VXD2"/>
<evidence type="ECO:0000313" key="2">
    <source>
        <dbReference type="EMBL" id="KAJ1206360.1"/>
    </source>
</evidence>
<dbReference type="EMBL" id="JANPWB010000002">
    <property type="protein sequence ID" value="KAJ1206360.1"/>
    <property type="molecule type" value="Genomic_DNA"/>
</dbReference>
<feature type="region of interest" description="Disordered" evidence="1">
    <location>
        <begin position="41"/>
        <end position="75"/>
    </location>
</feature>
<name>A0AAV7VXD2_PLEWA</name>
<gene>
    <name evidence="2" type="ORF">NDU88_001766</name>
</gene>
<evidence type="ECO:0000256" key="1">
    <source>
        <dbReference type="SAM" id="MobiDB-lite"/>
    </source>
</evidence>
<feature type="compositionally biased region" description="Basic and acidic residues" evidence="1">
    <location>
        <begin position="63"/>
        <end position="75"/>
    </location>
</feature>
<proteinExistence type="predicted"/>
<evidence type="ECO:0000313" key="3">
    <source>
        <dbReference type="Proteomes" id="UP001066276"/>
    </source>
</evidence>